<sequence length="926" mass="106388">SKSLNYSVTFTNIRSVITKRDDLSAFICDNNSSIVILTESWLKPEINDSEIFPDELQFDVYRCDRISKRGGGVLIAIKKCVSSFCVRACPDLETVFVCITSAFRQTIIGACYRAPTRDSDYCDNLHSVLLNIQGLYPKAQFLIFGDLNFPDIDWVNYTTRGSNDARKFLDNCLNFNLIQVVNQPTRGDNILDLVLTSSPELIENVDSVPGLSDHNILLVELSIPVLTRNPTIKTIRDFNKADYVAINQHLSSFYQTYAENFFSRSVEENWSLFKNKINSLTEQFVPTVTVRSDRNNPWYNKTLRSLKNKKKRLYKRAKRLNVNSVWNEYFACLKTYTKSIRSSKQKFFSLDLPRILRSNPQKFWKIFSPRGTHSIHLQDENGVAVTELHCATVLNNYFSSVFTCENTTDIPCLPLSDFVPMASIDISADGILHLIERLKLASSCGPDNINPKILRNTKVTSSECLKLIFSQSLEQGCLPLDWKLGKVVPVFKSGDRKLPSNYRPISLTCIASKLLEHVIFSHVISHLEENNFFYNRQHGFRRGFSCETQLVEFTHELFTNTDSLSQTDALFLDFSKAFDRVPHHRLIDKLSCLGIDPLVVSWIRDFLFSRTQFTVANNHKSNCSRITSGVPQGSVLGPLLFLIFINDLPNSITSSIRLFADDCVLYRKIDSHNNHLQLQSDLSLIYAWCSKWLMSLNMSKCKLVRFTRKKTTSNFSYFIGSDLVDSTSYYKYLGVTLTSDLIWNNHIETIVAEASRTLGYIKRNLKEAPSHLRKLAYETYVRPKLEYASAIWSPHQAYLISHLESIQNRAVRFILNDYFPTTSVSSLKCQLDIQTLNVRRKITRLSLFHKVYHFHPILRSSLLLPPSRSSSRLNHSRHVSRITGRTNYFNQSFFPQTIIDWNDLPPDIVAIDDPTLFRDTIISRFY</sequence>
<dbReference type="GO" id="GO:0061343">
    <property type="term" value="P:cell adhesion involved in heart morphogenesis"/>
    <property type="evidence" value="ECO:0007669"/>
    <property type="project" value="TreeGrafter"/>
</dbReference>
<evidence type="ECO:0000259" key="1">
    <source>
        <dbReference type="PROSITE" id="PS50878"/>
    </source>
</evidence>
<dbReference type="PANTHER" id="PTHR33395:SF22">
    <property type="entry name" value="REVERSE TRANSCRIPTASE DOMAIN-CONTAINING PROTEIN"/>
    <property type="match status" value="1"/>
</dbReference>
<dbReference type="GO" id="GO:0031012">
    <property type="term" value="C:extracellular matrix"/>
    <property type="evidence" value="ECO:0007669"/>
    <property type="project" value="TreeGrafter"/>
</dbReference>
<dbReference type="SUPFAM" id="SSF56672">
    <property type="entry name" value="DNA/RNA polymerases"/>
    <property type="match status" value="1"/>
</dbReference>
<proteinExistence type="predicted"/>
<dbReference type="InterPro" id="IPR000477">
    <property type="entry name" value="RT_dom"/>
</dbReference>
<dbReference type="InterPro" id="IPR036691">
    <property type="entry name" value="Endo/exonu/phosph_ase_sf"/>
</dbReference>
<dbReference type="Pfam" id="PF14529">
    <property type="entry name" value="Exo_endo_phos_2"/>
    <property type="match status" value="1"/>
</dbReference>
<dbReference type="EMBL" id="GEGO01002025">
    <property type="protein sequence ID" value="JAR93379.1"/>
    <property type="molecule type" value="Transcribed_RNA"/>
</dbReference>
<organism evidence="2">
    <name type="scientific">Ixodes ricinus</name>
    <name type="common">Common tick</name>
    <name type="synonym">Acarus ricinus</name>
    <dbReference type="NCBI Taxonomy" id="34613"/>
    <lineage>
        <taxon>Eukaryota</taxon>
        <taxon>Metazoa</taxon>
        <taxon>Ecdysozoa</taxon>
        <taxon>Arthropoda</taxon>
        <taxon>Chelicerata</taxon>
        <taxon>Arachnida</taxon>
        <taxon>Acari</taxon>
        <taxon>Parasitiformes</taxon>
        <taxon>Ixodida</taxon>
        <taxon>Ixodoidea</taxon>
        <taxon>Ixodidae</taxon>
        <taxon>Ixodinae</taxon>
        <taxon>Ixodes</taxon>
    </lineage>
</organism>
<dbReference type="Pfam" id="PF00078">
    <property type="entry name" value="RVT_1"/>
    <property type="match status" value="1"/>
</dbReference>
<dbReference type="AlphaFoldDB" id="A0A147BRL4"/>
<keyword evidence="2" id="KW-0548">Nucleotidyltransferase</keyword>
<dbReference type="GO" id="GO:0007508">
    <property type="term" value="P:larval heart development"/>
    <property type="evidence" value="ECO:0007669"/>
    <property type="project" value="TreeGrafter"/>
</dbReference>
<keyword evidence="2" id="KW-0695">RNA-directed DNA polymerase</keyword>
<accession>A0A147BRL4</accession>
<dbReference type="Gene3D" id="3.60.10.10">
    <property type="entry name" value="Endonuclease/exonuclease/phosphatase"/>
    <property type="match status" value="1"/>
</dbReference>
<dbReference type="PANTHER" id="PTHR33395">
    <property type="entry name" value="TRANSCRIPTASE, PUTATIVE-RELATED-RELATED"/>
    <property type="match status" value="1"/>
</dbReference>
<protein>
    <submittedName>
        <fullName evidence="2">Putative rna-directed dna polymerase from mobile element jockey-like protein</fullName>
    </submittedName>
</protein>
<feature type="domain" description="Reverse transcriptase" evidence="1">
    <location>
        <begin position="471"/>
        <end position="737"/>
    </location>
</feature>
<keyword evidence="2" id="KW-0808">Transferase</keyword>
<name>A0A147BRL4_IXORI</name>
<feature type="non-terminal residue" evidence="2">
    <location>
        <position position="1"/>
    </location>
</feature>
<reference evidence="2" key="1">
    <citation type="journal article" date="2018" name="PLoS Negl. Trop. Dis.">
        <title>Sialome diversity of ticks revealed by RNAseq of single tick salivary glands.</title>
        <authorList>
            <person name="Perner J."/>
            <person name="Kropackova S."/>
            <person name="Kopacek P."/>
            <person name="Ribeiro J.M."/>
        </authorList>
    </citation>
    <scope>NUCLEOTIDE SEQUENCE</scope>
    <source>
        <strain evidence="2">Siblings of single egg batch collected in Ceske Budejovice</strain>
        <tissue evidence="2">Salivary glands</tissue>
    </source>
</reference>
<evidence type="ECO:0000313" key="2">
    <source>
        <dbReference type="EMBL" id="JAR93379.1"/>
    </source>
</evidence>
<dbReference type="CDD" id="cd01650">
    <property type="entry name" value="RT_nLTR_like"/>
    <property type="match status" value="1"/>
</dbReference>
<dbReference type="GO" id="GO:0003964">
    <property type="term" value="F:RNA-directed DNA polymerase activity"/>
    <property type="evidence" value="ECO:0007669"/>
    <property type="project" value="UniProtKB-KW"/>
</dbReference>
<dbReference type="InterPro" id="IPR005135">
    <property type="entry name" value="Endo/exonuclease/phosphatase"/>
</dbReference>
<dbReference type="PROSITE" id="PS50878">
    <property type="entry name" value="RT_POL"/>
    <property type="match status" value="1"/>
</dbReference>
<dbReference type="SUPFAM" id="SSF56219">
    <property type="entry name" value="DNase I-like"/>
    <property type="match status" value="1"/>
</dbReference>
<dbReference type="InterPro" id="IPR043502">
    <property type="entry name" value="DNA/RNA_pol_sf"/>
</dbReference>